<gene>
    <name evidence="3" type="ORF">NCGR_LOCUS56359</name>
</gene>
<feature type="compositionally biased region" description="Low complexity" evidence="1">
    <location>
        <begin position="93"/>
        <end position="103"/>
    </location>
</feature>
<dbReference type="EMBL" id="CAJGYO010000016">
    <property type="protein sequence ID" value="CAD6273091.1"/>
    <property type="molecule type" value="Genomic_DNA"/>
</dbReference>
<evidence type="ECO:0000313" key="3">
    <source>
        <dbReference type="EMBL" id="CAD6273091.1"/>
    </source>
</evidence>
<dbReference type="Proteomes" id="UP000604825">
    <property type="component" value="Unassembled WGS sequence"/>
</dbReference>
<dbReference type="PANTHER" id="PTHR35499:SF1">
    <property type="entry name" value="DUF3741 DOMAIN-CONTAINING PROTEIN"/>
    <property type="match status" value="1"/>
</dbReference>
<evidence type="ECO:0000256" key="1">
    <source>
        <dbReference type="SAM" id="MobiDB-lite"/>
    </source>
</evidence>
<name>A0A811RSV2_9POAL</name>
<feature type="compositionally biased region" description="Basic and acidic residues" evidence="1">
    <location>
        <begin position="127"/>
        <end position="138"/>
    </location>
</feature>
<evidence type="ECO:0000259" key="2">
    <source>
        <dbReference type="Pfam" id="PF14383"/>
    </source>
</evidence>
<evidence type="ECO:0000313" key="4">
    <source>
        <dbReference type="Proteomes" id="UP000604825"/>
    </source>
</evidence>
<protein>
    <recommendedName>
        <fullName evidence="2">DUF3741 domain-containing protein</fullName>
    </recommendedName>
</protein>
<accession>A0A811RSV2</accession>
<sequence>MAKLASSSTFALDFLRRLLCAHSAGGSADDRPGSAAAARHASTPETEEPPRSPCIVARLMGLDAMPPEAPHAHAQPQPQPQPQRTPPLRRSRSASSAEGSPSPWEWDRDTQQQQQPQPRVVRASASLRERPAYLRQESDEFLLLSFSPEDQDPERERDVREELDFLLAAAEATASRRGGRVRSDAPGSKQRRNGRCRRLRFADDEAESAGRVVLRRRTPAPECDAHHSSPVSVLEAHDESSTTTTTTSSSLEEVEHAEPCSATSDEPQTILEQRNSRRKLHPDFFQLDNLSPPRSSCHVSRCSDRERRNRRVVNEDEVITPEVSGIWQPICRLVEEDLKNMEWPARDGANVVPEIEHGILEHLMCEMVDELLRGMSETVQHPFPLQCISNKRLAGKNVQTRRPIGCY</sequence>
<dbReference type="PANTHER" id="PTHR35499">
    <property type="entry name" value="OS05G0128300 PROTEIN"/>
    <property type="match status" value="1"/>
</dbReference>
<comment type="caution">
    <text evidence="3">The sequence shown here is derived from an EMBL/GenBank/DDBJ whole genome shotgun (WGS) entry which is preliminary data.</text>
</comment>
<proteinExistence type="predicted"/>
<feature type="compositionally biased region" description="Low complexity" evidence="1">
    <location>
        <begin position="241"/>
        <end position="250"/>
    </location>
</feature>
<feature type="compositionally biased region" description="Basic residues" evidence="1">
    <location>
        <begin position="189"/>
        <end position="199"/>
    </location>
</feature>
<feature type="region of interest" description="Disordered" evidence="1">
    <location>
        <begin position="24"/>
        <end position="268"/>
    </location>
</feature>
<keyword evidence="4" id="KW-1185">Reference proteome</keyword>
<dbReference type="Pfam" id="PF14383">
    <property type="entry name" value="VARLMGL"/>
    <property type="match status" value="1"/>
</dbReference>
<feature type="compositionally biased region" description="Low complexity" evidence="1">
    <location>
        <begin position="111"/>
        <end position="122"/>
    </location>
</feature>
<organism evidence="3 4">
    <name type="scientific">Miscanthus lutarioriparius</name>
    <dbReference type="NCBI Taxonomy" id="422564"/>
    <lineage>
        <taxon>Eukaryota</taxon>
        <taxon>Viridiplantae</taxon>
        <taxon>Streptophyta</taxon>
        <taxon>Embryophyta</taxon>
        <taxon>Tracheophyta</taxon>
        <taxon>Spermatophyta</taxon>
        <taxon>Magnoliopsida</taxon>
        <taxon>Liliopsida</taxon>
        <taxon>Poales</taxon>
        <taxon>Poaceae</taxon>
        <taxon>PACMAD clade</taxon>
        <taxon>Panicoideae</taxon>
        <taxon>Andropogonodae</taxon>
        <taxon>Andropogoneae</taxon>
        <taxon>Saccharinae</taxon>
        <taxon>Miscanthus</taxon>
    </lineage>
</organism>
<dbReference type="AlphaFoldDB" id="A0A811RSV2"/>
<feature type="domain" description="DUF3741" evidence="2">
    <location>
        <begin position="51"/>
        <end position="67"/>
    </location>
</feature>
<feature type="compositionally biased region" description="Basic and acidic residues" evidence="1">
    <location>
        <begin position="154"/>
        <end position="163"/>
    </location>
</feature>
<dbReference type="InterPro" id="IPR032795">
    <property type="entry name" value="DUF3741-assoc"/>
</dbReference>
<reference evidence="3" key="1">
    <citation type="submission" date="2020-10" db="EMBL/GenBank/DDBJ databases">
        <authorList>
            <person name="Han B."/>
            <person name="Lu T."/>
            <person name="Zhao Q."/>
            <person name="Huang X."/>
            <person name="Zhao Y."/>
        </authorList>
    </citation>
    <scope>NUCLEOTIDE SEQUENCE</scope>
</reference>
<dbReference type="OrthoDB" id="1924799at2759"/>